<gene>
    <name evidence="2" type="ORF">GLIP_0565</name>
</gene>
<dbReference type="OrthoDB" id="9811177at2"/>
<evidence type="ECO:0000259" key="1">
    <source>
        <dbReference type="Pfam" id="PF01863"/>
    </source>
</evidence>
<dbReference type="InterPro" id="IPR002725">
    <property type="entry name" value="YgjP-like_metallopeptidase"/>
</dbReference>
<name>K6XNE5_9ALTE</name>
<dbReference type="PANTHER" id="PTHR30399:SF1">
    <property type="entry name" value="UTP PYROPHOSPHATASE"/>
    <property type="match status" value="1"/>
</dbReference>
<proteinExistence type="predicted"/>
<dbReference type="EMBL" id="BAEN01000015">
    <property type="protein sequence ID" value="GAC13211.1"/>
    <property type="molecule type" value="Genomic_DNA"/>
</dbReference>
<reference evidence="2 3" key="1">
    <citation type="journal article" date="2017" name="Antonie Van Leeuwenhoek">
        <title>Rhizobium rhizosphaerae sp. nov., a novel species isolated from rice rhizosphere.</title>
        <authorList>
            <person name="Zhao J.J."/>
            <person name="Zhang J."/>
            <person name="Zhang R.J."/>
            <person name="Zhang C.W."/>
            <person name="Yin H.Q."/>
            <person name="Zhang X.X."/>
        </authorList>
    </citation>
    <scope>NUCLEOTIDE SEQUENCE [LARGE SCALE GENOMIC DNA]</scope>
    <source>
        <strain evidence="2 3">E3</strain>
    </source>
</reference>
<comment type="caution">
    <text evidence="2">The sequence shown here is derived from an EMBL/GenBank/DDBJ whole genome shotgun (WGS) entry which is preliminary data.</text>
</comment>
<organism evidence="2 3">
    <name type="scientific">Aliiglaciecola lipolytica E3</name>
    <dbReference type="NCBI Taxonomy" id="1127673"/>
    <lineage>
        <taxon>Bacteria</taxon>
        <taxon>Pseudomonadati</taxon>
        <taxon>Pseudomonadota</taxon>
        <taxon>Gammaproteobacteria</taxon>
        <taxon>Alteromonadales</taxon>
        <taxon>Alteromonadaceae</taxon>
        <taxon>Aliiglaciecola</taxon>
    </lineage>
</organism>
<dbReference type="eggNOG" id="COG1451">
    <property type="taxonomic scope" value="Bacteria"/>
</dbReference>
<dbReference type="STRING" id="1127673.GLIP_0565"/>
<feature type="domain" description="YgjP-like metallopeptidase" evidence="1">
    <location>
        <begin position="35"/>
        <end position="238"/>
    </location>
</feature>
<dbReference type="RefSeq" id="WP_008843031.1">
    <property type="nucleotide sequence ID" value="NZ_BAEN01000015.1"/>
</dbReference>
<protein>
    <recommendedName>
        <fullName evidence="1">YgjP-like metallopeptidase domain-containing protein</fullName>
    </recommendedName>
</protein>
<dbReference type="Pfam" id="PF01863">
    <property type="entry name" value="YgjP-like"/>
    <property type="match status" value="1"/>
</dbReference>
<evidence type="ECO:0000313" key="2">
    <source>
        <dbReference type="EMBL" id="GAC13211.1"/>
    </source>
</evidence>
<dbReference type="CDD" id="cd07344">
    <property type="entry name" value="M48_yhfN_like"/>
    <property type="match status" value="1"/>
</dbReference>
<dbReference type="PANTHER" id="PTHR30399">
    <property type="entry name" value="UNCHARACTERIZED PROTEIN YGJP"/>
    <property type="match status" value="1"/>
</dbReference>
<evidence type="ECO:0000313" key="3">
    <source>
        <dbReference type="Proteomes" id="UP000006334"/>
    </source>
</evidence>
<dbReference type="Gene3D" id="3.30.2010.10">
    <property type="entry name" value="Metalloproteases ('zincins'), catalytic domain"/>
    <property type="match status" value="1"/>
</dbReference>
<dbReference type="AlphaFoldDB" id="K6XNE5"/>
<dbReference type="InterPro" id="IPR053136">
    <property type="entry name" value="UTP_pyrophosphatase-like"/>
</dbReference>
<keyword evidence="3" id="KW-1185">Reference proteome</keyword>
<dbReference type="Proteomes" id="UP000006334">
    <property type="component" value="Unassembled WGS sequence"/>
</dbReference>
<accession>K6XNE5</accession>
<sequence length="248" mass="29001">MRHTKSNAQSVEVVRIGEIDVELNRRAIKNIHLSVLPPNGKVRLSIPNDTSEQKIRLAIVNKLAWIKKQQADFAGQERQSTREMVNGECHYLWGKKYRLKLIEATGRYNVTAKGNGNLEIAIAENTSTDNKLKLLNRFYRYEMNGSIAKMLPKWQKKLGVAPDSLGIKKMKTKWGSCNIQAKRIWLNLELAKKPIECMEFILVHELVHLHERHHNERFRLLMNKHLPNWKERRDLLNSLPLAYEDWSY</sequence>